<evidence type="ECO:0000256" key="7">
    <source>
        <dbReference type="RuleBase" id="RU363032"/>
    </source>
</evidence>
<comment type="subcellular location">
    <subcellularLocation>
        <location evidence="1 7">Cell membrane</location>
        <topology evidence="1 7">Multi-pass membrane protein</topology>
    </subcellularLocation>
</comment>
<dbReference type="Pfam" id="PF00528">
    <property type="entry name" value="BPD_transp_1"/>
    <property type="match status" value="1"/>
</dbReference>
<dbReference type="RefSeq" id="WP_007869063.1">
    <property type="nucleotide sequence ID" value="NZ_KQ235884.1"/>
</dbReference>
<sequence length="277" mass="30869">MKKAVKAVETVIANGFVTLFSVTCIFPIIWMIYSSLKTDQEFSLDILSLPKKLIFDNYARAIEEGNIGSYFMNSMFNTLITVAVVIVIAFVTGYCLSRFKFRGRTFVYYMFLSGMLIPIYALLIPIFVEFKSLGLLNKRYTLILPYIAFALPVAVFLVESSVASVPIEIEEAACIDGSSFLHTMFAIVMPMCRPVLSTSAILTFLNTWNEFPLALVLIRSNSLKTMPIGLTNFVGSYTVNYPLMLAALVVSTLPVVIMYLLFYNQIMKGMTAGAVKG</sequence>
<name>A0A0J9BLR4_9FIRM</name>
<dbReference type="PANTHER" id="PTHR43744:SF12">
    <property type="entry name" value="ABC TRANSPORTER PERMEASE PROTEIN MG189-RELATED"/>
    <property type="match status" value="1"/>
</dbReference>
<feature type="domain" description="ABC transmembrane type-1" evidence="8">
    <location>
        <begin position="71"/>
        <end position="262"/>
    </location>
</feature>
<evidence type="ECO:0000259" key="8">
    <source>
        <dbReference type="PROSITE" id="PS50928"/>
    </source>
</evidence>
<dbReference type="GO" id="GO:0055085">
    <property type="term" value="P:transmembrane transport"/>
    <property type="evidence" value="ECO:0007669"/>
    <property type="project" value="InterPro"/>
</dbReference>
<proteinExistence type="inferred from homology"/>
<reference evidence="9 10" key="1">
    <citation type="submission" date="2011-04" db="EMBL/GenBank/DDBJ databases">
        <title>The Genome Sequence of Clostridium citroniae WAL-19142.</title>
        <authorList>
            <consortium name="The Broad Institute Genome Sequencing Platform"/>
            <person name="Earl A."/>
            <person name="Ward D."/>
            <person name="Feldgarden M."/>
            <person name="Gevers D."/>
            <person name="Warren Y.A."/>
            <person name="Tyrrell K.L."/>
            <person name="Citron D.M."/>
            <person name="Goldstein E.J."/>
            <person name="Daigneault M."/>
            <person name="Allen-Vercoe E."/>
            <person name="Young S.K."/>
            <person name="Zeng Q."/>
            <person name="Gargeya S."/>
            <person name="Fitzgerald M."/>
            <person name="Haas B."/>
            <person name="Abouelleil A."/>
            <person name="Alvarado L."/>
            <person name="Arachchi H.M."/>
            <person name="Berlin A."/>
            <person name="Brown A."/>
            <person name="Chapman S.B."/>
            <person name="Chen Z."/>
            <person name="Dunbar C."/>
            <person name="Freedman E."/>
            <person name="Gearin G."/>
            <person name="Gellesch M."/>
            <person name="Goldberg J."/>
            <person name="Griggs A."/>
            <person name="Gujja S."/>
            <person name="Heilman E.R."/>
            <person name="Heiman D."/>
            <person name="Howarth C."/>
            <person name="Larson L."/>
            <person name="Lui A."/>
            <person name="MacDonald P.J."/>
            <person name="Mehta T."/>
            <person name="Montmayeur A."/>
            <person name="Murphy C."/>
            <person name="Neiman D."/>
            <person name="Pearson M."/>
            <person name="Priest M."/>
            <person name="Roberts A."/>
            <person name="Saif S."/>
            <person name="Shea T."/>
            <person name="Shenoy N."/>
            <person name="Sisk P."/>
            <person name="Stolte C."/>
            <person name="Sykes S."/>
            <person name="White J."/>
            <person name="Yandava C."/>
            <person name="Wortman J."/>
            <person name="Nusbaum C."/>
            <person name="Birren B."/>
        </authorList>
    </citation>
    <scope>NUCLEOTIDE SEQUENCE [LARGE SCALE GENOMIC DNA]</scope>
    <source>
        <strain evidence="9 10">WAL-19142</strain>
    </source>
</reference>
<dbReference type="EMBL" id="ADLK01000042">
    <property type="protein sequence ID" value="KMW14042.1"/>
    <property type="molecule type" value="Genomic_DNA"/>
</dbReference>
<evidence type="ECO:0000256" key="3">
    <source>
        <dbReference type="ARBA" id="ARBA00022475"/>
    </source>
</evidence>
<protein>
    <recommendedName>
        <fullName evidence="8">ABC transmembrane type-1 domain-containing protein</fullName>
    </recommendedName>
</protein>
<evidence type="ECO:0000256" key="6">
    <source>
        <dbReference type="ARBA" id="ARBA00023136"/>
    </source>
</evidence>
<dbReference type="GO" id="GO:0005886">
    <property type="term" value="C:plasma membrane"/>
    <property type="evidence" value="ECO:0007669"/>
    <property type="project" value="UniProtKB-SubCell"/>
</dbReference>
<comment type="caution">
    <text evidence="9">The sequence shown here is derived from an EMBL/GenBank/DDBJ whole genome shotgun (WGS) entry which is preliminary data.</text>
</comment>
<dbReference type="OrthoDB" id="42677at2"/>
<dbReference type="PANTHER" id="PTHR43744">
    <property type="entry name" value="ABC TRANSPORTER PERMEASE PROTEIN MG189-RELATED-RELATED"/>
    <property type="match status" value="1"/>
</dbReference>
<keyword evidence="4 7" id="KW-0812">Transmembrane</keyword>
<evidence type="ECO:0000313" key="9">
    <source>
        <dbReference type="EMBL" id="KMW14042.1"/>
    </source>
</evidence>
<dbReference type="AlphaFoldDB" id="A0A0J9BLR4"/>
<keyword evidence="6 7" id="KW-0472">Membrane</keyword>
<feature type="transmembrane region" description="Helical" evidence="7">
    <location>
        <begin position="12"/>
        <end position="33"/>
    </location>
</feature>
<gene>
    <name evidence="9" type="ORF">HMPREF9470_04981</name>
</gene>
<dbReference type="InterPro" id="IPR035906">
    <property type="entry name" value="MetI-like_sf"/>
</dbReference>
<feature type="transmembrane region" description="Helical" evidence="7">
    <location>
        <begin position="140"/>
        <end position="158"/>
    </location>
</feature>
<feature type="transmembrane region" description="Helical" evidence="7">
    <location>
        <begin position="241"/>
        <end position="262"/>
    </location>
</feature>
<evidence type="ECO:0000256" key="4">
    <source>
        <dbReference type="ARBA" id="ARBA00022692"/>
    </source>
</evidence>
<comment type="similarity">
    <text evidence="7">Belongs to the binding-protein-dependent transport system permease family.</text>
</comment>
<feature type="transmembrane region" description="Helical" evidence="7">
    <location>
        <begin position="179"/>
        <end position="205"/>
    </location>
</feature>
<dbReference type="GeneID" id="93164817"/>
<accession>A0A0J9BLR4</accession>
<keyword evidence="2 7" id="KW-0813">Transport</keyword>
<dbReference type="PROSITE" id="PS50928">
    <property type="entry name" value="ABC_TM1"/>
    <property type="match status" value="1"/>
</dbReference>
<keyword evidence="3" id="KW-1003">Cell membrane</keyword>
<evidence type="ECO:0000313" key="10">
    <source>
        <dbReference type="Proteomes" id="UP000037392"/>
    </source>
</evidence>
<dbReference type="PATRIC" id="fig|742734.4.peg.5330"/>
<feature type="transmembrane region" description="Helical" evidence="7">
    <location>
        <begin position="75"/>
        <end position="96"/>
    </location>
</feature>
<feature type="transmembrane region" description="Helical" evidence="7">
    <location>
        <begin position="108"/>
        <end position="128"/>
    </location>
</feature>
<evidence type="ECO:0000256" key="1">
    <source>
        <dbReference type="ARBA" id="ARBA00004651"/>
    </source>
</evidence>
<evidence type="ECO:0000256" key="2">
    <source>
        <dbReference type="ARBA" id="ARBA00022448"/>
    </source>
</evidence>
<dbReference type="Proteomes" id="UP000037392">
    <property type="component" value="Unassembled WGS sequence"/>
</dbReference>
<organism evidence="9 10">
    <name type="scientific">[Clostridium] citroniae WAL-19142</name>
    <dbReference type="NCBI Taxonomy" id="742734"/>
    <lineage>
        <taxon>Bacteria</taxon>
        <taxon>Bacillati</taxon>
        <taxon>Bacillota</taxon>
        <taxon>Clostridia</taxon>
        <taxon>Lachnospirales</taxon>
        <taxon>Lachnospiraceae</taxon>
        <taxon>Enterocloster</taxon>
    </lineage>
</organism>
<dbReference type="SUPFAM" id="SSF161098">
    <property type="entry name" value="MetI-like"/>
    <property type="match status" value="1"/>
</dbReference>
<keyword evidence="5 7" id="KW-1133">Transmembrane helix</keyword>
<dbReference type="CDD" id="cd06261">
    <property type="entry name" value="TM_PBP2"/>
    <property type="match status" value="1"/>
</dbReference>
<evidence type="ECO:0000256" key="5">
    <source>
        <dbReference type="ARBA" id="ARBA00022989"/>
    </source>
</evidence>
<dbReference type="Gene3D" id="1.10.3720.10">
    <property type="entry name" value="MetI-like"/>
    <property type="match status" value="1"/>
</dbReference>
<dbReference type="InterPro" id="IPR000515">
    <property type="entry name" value="MetI-like"/>
</dbReference>